<evidence type="ECO:0000313" key="1">
    <source>
        <dbReference type="EMBL" id="CAI8600038.1"/>
    </source>
</evidence>
<accession>A0AAV0ZR46</accession>
<name>A0AAV0ZR46_VICFA</name>
<sequence>MKVLACPNSKPNKSAGDLVGIGTDRRIASGSPYRRHPWGSSDLYNKVEDGYWRSQAQFFFGSSTDPNLIWNYLISSGRWMREVYVGFLTHTLASQLVEALSSLWPKTWARRLAAQASFPRNLPQGNGKNFISNETSRKGLQGYALSKRESGTGDSYSCTVSCSRPVFSVHWCSFQLYAMYGSRLTRESLHPASSSVPGLSIWPGTQSSPLLRIPPLNHGEIKPPKALTSSFSLGGTRVSGGFTGQDFLVFARGLNQPRARRGVVVLRLILDTTPSNAIYQSE</sequence>
<dbReference type="Proteomes" id="UP001157006">
    <property type="component" value="Chromosome 2"/>
</dbReference>
<proteinExistence type="predicted"/>
<dbReference type="EMBL" id="OX451737">
    <property type="protein sequence ID" value="CAI8600038.1"/>
    <property type="molecule type" value="Genomic_DNA"/>
</dbReference>
<keyword evidence="2" id="KW-1185">Reference proteome</keyword>
<dbReference type="AlphaFoldDB" id="A0AAV0ZR46"/>
<organism evidence="1 2">
    <name type="scientific">Vicia faba</name>
    <name type="common">Broad bean</name>
    <name type="synonym">Faba vulgaris</name>
    <dbReference type="NCBI Taxonomy" id="3906"/>
    <lineage>
        <taxon>Eukaryota</taxon>
        <taxon>Viridiplantae</taxon>
        <taxon>Streptophyta</taxon>
        <taxon>Embryophyta</taxon>
        <taxon>Tracheophyta</taxon>
        <taxon>Spermatophyta</taxon>
        <taxon>Magnoliopsida</taxon>
        <taxon>eudicotyledons</taxon>
        <taxon>Gunneridae</taxon>
        <taxon>Pentapetalae</taxon>
        <taxon>rosids</taxon>
        <taxon>fabids</taxon>
        <taxon>Fabales</taxon>
        <taxon>Fabaceae</taxon>
        <taxon>Papilionoideae</taxon>
        <taxon>50 kb inversion clade</taxon>
        <taxon>NPAAA clade</taxon>
        <taxon>Hologalegina</taxon>
        <taxon>IRL clade</taxon>
        <taxon>Fabeae</taxon>
        <taxon>Vicia</taxon>
    </lineage>
</organism>
<protein>
    <submittedName>
        <fullName evidence="1">Uncharacterized protein</fullName>
    </submittedName>
</protein>
<reference evidence="1 2" key="1">
    <citation type="submission" date="2023-01" db="EMBL/GenBank/DDBJ databases">
        <authorList>
            <person name="Kreplak J."/>
        </authorList>
    </citation>
    <scope>NUCLEOTIDE SEQUENCE [LARGE SCALE GENOMIC DNA]</scope>
</reference>
<gene>
    <name evidence="1" type="ORF">VFH_II202920</name>
</gene>
<evidence type="ECO:0000313" key="2">
    <source>
        <dbReference type="Proteomes" id="UP001157006"/>
    </source>
</evidence>